<dbReference type="Pfam" id="PF14498">
    <property type="entry name" value="Glyco_hyd_65N_2"/>
    <property type="match status" value="1"/>
</dbReference>
<accession>A0ABV0FZ45</accession>
<dbReference type="PANTHER" id="PTHR31084">
    <property type="entry name" value="ALPHA-L-FUCOSIDASE 2"/>
    <property type="match status" value="1"/>
</dbReference>
<dbReference type="RefSeq" id="WP_347703005.1">
    <property type="nucleotide sequence ID" value="NZ_JBDPZD010000001.1"/>
</dbReference>
<feature type="chain" id="PRO_5047182311" evidence="1">
    <location>
        <begin position="39"/>
        <end position="796"/>
    </location>
</feature>
<dbReference type="InterPro" id="IPR012341">
    <property type="entry name" value="6hp_glycosidase-like_sf"/>
</dbReference>
<feature type="domain" description="Glycosyl hydrolase family 95 catalytic" evidence="4">
    <location>
        <begin position="309"/>
        <end position="706"/>
    </location>
</feature>
<dbReference type="Gene3D" id="2.70.98.50">
    <property type="entry name" value="putative glycoside hydrolase family protein from bacillus halodurans"/>
    <property type="match status" value="1"/>
</dbReference>
<dbReference type="EMBL" id="JBDPZD010000001">
    <property type="protein sequence ID" value="MEO3690172.1"/>
    <property type="molecule type" value="Genomic_DNA"/>
</dbReference>
<feature type="signal peptide" evidence="1">
    <location>
        <begin position="1"/>
        <end position="38"/>
    </location>
</feature>
<keyword evidence="6" id="KW-1185">Reference proteome</keyword>
<dbReference type="PROSITE" id="PS51318">
    <property type="entry name" value="TAT"/>
    <property type="match status" value="1"/>
</dbReference>
<dbReference type="Proteomes" id="UP001495147">
    <property type="component" value="Unassembled WGS sequence"/>
</dbReference>
<name>A0ABV0FZ45_9BURK</name>
<dbReference type="GO" id="GO:0016787">
    <property type="term" value="F:hydrolase activity"/>
    <property type="evidence" value="ECO:0007669"/>
    <property type="project" value="UniProtKB-KW"/>
</dbReference>
<dbReference type="SUPFAM" id="SSF48208">
    <property type="entry name" value="Six-hairpin glycosidases"/>
    <property type="match status" value="1"/>
</dbReference>
<evidence type="ECO:0000259" key="2">
    <source>
        <dbReference type="Pfam" id="PF14498"/>
    </source>
</evidence>
<protein>
    <submittedName>
        <fullName evidence="5">Glycoside hydrolase family 95 protein</fullName>
    </submittedName>
</protein>
<dbReference type="InterPro" id="IPR027414">
    <property type="entry name" value="GH95_N_dom"/>
</dbReference>
<dbReference type="InterPro" id="IPR008928">
    <property type="entry name" value="6-hairpin_glycosidase_sf"/>
</dbReference>
<dbReference type="PIRSF" id="PIRSF007663">
    <property type="entry name" value="UCP007663"/>
    <property type="match status" value="1"/>
</dbReference>
<feature type="domain" description="Glycosyl hydrolase family 95 N-terminal" evidence="2">
    <location>
        <begin position="44"/>
        <end position="284"/>
    </location>
</feature>
<dbReference type="Gene3D" id="1.50.10.10">
    <property type="match status" value="1"/>
</dbReference>
<reference evidence="5 6" key="1">
    <citation type="submission" date="2024-05" db="EMBL/GenBank/DDBJ databases">
        <title>Roseateles sp. DJS-2-20 16S ribosomal RNA gene Genome sequencing and assembly.</title>
        <authorList>
            <person name="Woo H."/>
        </authorList>
    </citation>
    <scope>NUCLEOTIDE SEQUENCE [LARGE SCALE GENOMIC DNA]</scope>
    <source>
        <strain evidence="5 6">DJS-2-20</strain>
    </source>
</reference>
<dbReference type="PANTHER" id="PTHR31084:SF0">
    <property type="entry name" value="ALPHA-L-FUCOSIDASE 2"/>
    <property type="match status" value="1"/>
</dbReference>
<comment type="caution">
    <text evidence="5">The sequence shown here is derived from an EMBL/GenBank/DDBJ whole genome shotgun (WGS) entry which is preliminary data.</text>
</comment>
<dbReference type="InterPro" id="IPR006311">
    <property type="entry name" value="TAT_signal"/>
</dbReference>
<keyword evidence="1" id="KW-0732">Signal</keyword>
<dbReference type="Pfam" id="PF22124">
    <property type="entry name" value="Glyco_hydro_95_cat"/>
    <property type="match status" value="1"/>
</dbReference>
<evidence type="ECO:0000313" key="5">
    <source>
        <dbReference type="EMBL" id="MEO3690172.1"/>
    </source>
</evidence>
<evidence type="ECO:0000256" key="1">
    <source>
        <dbReference type="SAM" id="SignalP"/>
    </source>
</evidence>
<evidence type="ECO:0000259" key="3">
    <source>
        <dbReference type="Pfam" id="PF21307"/>
    </source>
</evidence>
<evidence type="ECO:0000313" key="6">
    <source>
        <dbReference type="Proteomes" id="UP001495147"/>
    </source>
</evidence>
<gene>
    <name evidence="5" type="ORF">ABDJ85_01770</name>
</gene>
<dbReference type="InterPro" id="IPR049053">
    <property type="entry name" value="AFCA-like_C"/>
</dbReference>
<evidence type="ECO:0000259" key="4">
    <source>
        <dbReference type="Pfam" id="PF22124"/>
    </source>
</evidence>
<keyword evidence="5" id="KW-0378">Hydrolase</keyword>
<proteinExistence type="predicted"/>
<feature type="domain" description="Alpha fucosidase A-like C-terminal" evidence="3">
    <location>
        <begin position="708"/>
        <end position="775"/>
    </location>
</feature>
<dbReference type="InterPro" id="IPR016518">
    <property type="entry name" value="Alpha-L-fucosidase"/>
</dbReference>
<dbReference type="InterPro" id="IPR054363">
    <property type="entry name" value="GH95_cat"/>
</dbReference>
<organism evidence="5 6">
    <name type="scientific">Roseateles paludis</name>
    <dbReference type="NCBI Taxonomy" id="3145238"/>
    <lineage>
        <taxon>Bacteria</taxon>
        <taxon>Pseudomonadati</taxon>
        <taxon>Pseudomonadota</taxon>
        <taxon>Betaproteobacteria</taxon>
        <taxon>Burkholderiales</taxon>
        <taxon>Sphaerotilaceae</taxon>
        <taxon>Roseateles</taxon>
    </lineage>
</organism>
<dbReference type="Pfam" id="PF21307">
    <property type="entry name" value="Glyco_hydro_95_C"/>
    <property type="match status" value="1"/>
</dbReference>
<sequence>MSTPRSDRRRWLQQSLMSTTALTCAPLTTLAATSPAPAAGTQRLWYRRPADEWVQALPVGNGRLGAMVFGGISTERLQLNENSFFAGGPYAPPLPKAREALPKIRQLIFAGQYAEAQKLADETFIPKPGGQMAYQPLAELSLHFPGLENAAGYERSLDLAGAVASTSFTTKDFGRPSTWTREVYASAVDDVIVVRLSSTRAKALHVVLQLSAPHQQQVQIEDGHTLVVTGRSPDQGEISGRLPFECRVQVRATGGRLRSERGGLAVEGADEVLLLIAGATGYKRYDDVSGDPTAANRAVLAKLAGRTEAELRAAHQAAHRALFERFSLDLGQGPNAALPTDERIARSTEGKDPGLAALYVDYGRYLLLASSRAGTRHPANLQGLWNERTNPPWQSKWTININAQMNYWPAEACQLGETLEPLVCLVEDLAQTGQRVAREAYGAPGWVAFHNTDVWRVATPTDGSFWGLWPMGGVWLLQNLWEAWLYRRDVAFLRRIYPLMKGAAEFQLATLVRDPKSGKLVTCPSLSPENAHPFGSSLCAGPACDNQLLRDLFAHTAEAARTLKTDADFARQCLATREQLPPDRVGSSGQLQEWQEDWDLRAPEIHHRHVSHLYALFPSDQITPEETPALFAAARNALTRRGDDATGWGIGWRINLWARLKDGNHAHEVLALLLQPERSYPNLFDAHPPFQIDGNFGGASGIVEMLVQSHRGRVELLPALPSAWPTGRVQGLAARGGFVLDMDWAGGAVQRLRVQARKEGCAERCELRWAGGQATLKLQPGQVAVLERRGDQLITA</sequence>